<feature type="region of interest" description="Disordered" evidence="1">
    <location>
        <begin position="1"/>
        <end position="35"/>
    </location>
</feature>
<sequence>MPGLGRADIMNAGSRESGYRGSVERELPTGRGAGKEDHLTLVVPLKRTICEAG</sequence>
<comment type="caution">
    <text evidence="2">The sequence shown here is derived from an EMBL/GenBank/DDBJ whole genome shotgun (WGS) entry which is preliminary data.</text>
</comment>
<feature type="non-terminal residue" evidence="2">
    <location>
        <position position="53"/>
    </location>
</feature>
<dbReference type="EMBL" id="CATNWA010014494">
    <property type="protein sequence ID" value="CAI9572460.1"/>
    <property type="molecule type" value="Genomic_DNA"/>
</dbReference>
<proteinExistence type="predicted"/>
<accession>A0ABN9DKN4</accession>
<feature type="compositionally biased region" description="Basic and acidic residues" evidence="1">
    <location>
        <begin position="22"/>
        <end position="35"/>
    </location>
</feature>
<reference evidence="2" key="1">
    <citation type="submission" date="2023-05" db="EMBL/GenBank/DDBJ databases">
        <authorList>
            <person name="Stuckert A."/>
        </authorList>
    </citation>
    <scope>NUCLEOTIDE SEQUENCE</scope>
</reference>
<organism evidence="2 3">
    <name type="scientific">Staurois parvus</name>
    <dbReference type="NCBI Taxonomy" id="386267"/>
    <lineage>
        <taxon>Eukaryota</taxon>
        <taxon>Metazoa</taxon>
        <taxon>Chordata</taxon>
        <taxon>Craniata</taxon>
        <taxon>Vertebrata</taxon>
        <taxon>Euteleostomi</taxon>
        <taxon>Amphibia</taxon>
        <taxon>Batrachia</taxon>
        <taxon>Anura</taxon>
        <taxon>Neobatrachia</taxon>
        <taxon>Ranoidea</taxon>
        <taxon>Ranidae</taxon>
        <taxon>Staurois</taxon>
    </lineage>
</organism>
<name>A0ABN9DKN4_9NEOB</name>
<keyword evidence="3" id="KW-1185">Reference proteome</keyword>
<evidence type="ECO:0000256" key="1">
    <source>
        <dbReference type="SAM" id="MobiDB-lite"/>
    </source>
</evidence>
<gene>
    <name evidence="2" type="ORF">SPARVUS_LOCUS7441053</name>
</gene>
<dbReference type="Proteomes" id="UP001162483">
    <property type="component" value="Unassembled WGS sequence"/>
</dbReference>
<protein>
    <submittedName>
        <fullName evidence="2">Uncharacterized protein</fullName>
    </submittedName>
</protein>
<evidence type="ECO:0000313" key="3">
    <source>
        <dbReference type="Proteomes" id="UP001162483"/>
    </source>
</evidence>
<evidence type="ECO:0000313" key="2">
    <source>
        <dbReference type="EMBL" id="CAI9572460.1"/>
    </source>
</evidence>